<keyword evidence="5" id="KW-1185">Reference proteome</keyword>
<dbReference type="EMBL" id="WJXA01000008">
    <property type="protein sequence ID" value="KAF7135087.1"/>
    <property type="molecule type" value="Genomic_DNA"/>
</dbReference>
<name>A0A834GHG6_RHOSS</name>
<evidence type="ECO:0000256" key="2">
    <source>
        <dbReference type="SAM" id="Phobius"/>
    </source>
</evidence>
<evidence type="ECO:0000256" key="1">
    <source>
        <dbReference type="ARBA" id="ARBA00004141"/>
    </source>
</evidence>
<comment type="subcellular location">
    <subcellularLocation>
        <location evidence="1">Membrane</location>
        <topology evidence="1">Multi-pass membrane protein</topology>
    </subcellularLocation>
</comment>
<dbReference type="PANTHER" id="PTHR33222">
    <property type="match status" value="1"/>
</dbReference>
<gene>
    <name evidence="4" type="ORF">RHSIM_Rhsim08G0014900</name>
</gene>
<evidence type="ECO:0000259" key="3">
    <source>
        <dbReference type="Pfam" id="PF14159"/>
    </source>
</evidence>
<accession>A0A834GHG6</accession>
<evidence type="ECO:0000313" key="4">
    <source>
        <dbReference type="EMBL" id="KAF7135087.1"/>
    </source>
</evidence>
<dbReference type="PANTHER" id="PTHR33222:SF2">
    <property type="entry name" value="PROTEIN CURVATURE THYLAKOID 1D, CHLOROPLASTIC"/>
    <property type="match status" value="1"/>
</dbReference>
<dbReference type="InterPro" id="IPR033344">
    <property type="entry name" value="CURT1"/>
</dbReference>
<dbReference type="Pfam" id="PF14159">
    <property type="entry name" value="CAAD"/>
    <property type="match status" value="1"/>
</dbReference>
<dbReference type="InterPro" id="IPR025564">
    <property type="entry name" value="CAAD_dom"/>
</dbReference>
<comment type="caution">
    <text evidence="4">The sequence shown here is derived from an EMBL/GenBank/DDBJ whole genome shotgun (WGS) entry which is preliminary data.</text>
</comment>
<feature type="transmembrane region" description="Helical" evidence="2">
    <location>
        <begin position="129"/>
        <end position="150"/>
    </location>
</feature>
<keyword evidence="2" id="KW-0472">Membrane</keyword>
<feature type="transmembrane region" description="Helical" evidence="2">
    <location>
        <begin position="156"/>
        <end position="177"/>
    </location>
</feature>
<dbReference type="GO" id="GO:0009535">
    <property type="term" value="C:chloroplast thylakoid membrane"/>
    <property type="evidence" value="ECO:0007669"/>
    <property type="project" value="TreeGrafter"/>
</dbReference>
<feature type="domain" description="Cyanobacterial aminoacyl-tRNA synthetase CAAD" evidence="3">
    <location>
        <begin position="123"/>
        <end position="198"/>
    </location>
</feature>
<keyword evidence="2" id="KW-0812">Transmembrane</keyword>
<evidence type="ECO:0000313" key="5">
    <source>
        <dbReference type="Proteomes" id="UP000626092"/>
    </source>
</evidence>
<sequence length="202" mass="22275">MEICTSRTISNVPHHMLLTLNSTHLLRRKSSLSLKQPSIYSTNPGLLYCSHSSLRSTTEEASSGASQYVREKPGLVTTEDVQPGEMNAYAEIVPEEVPTENSATDGQVQASLFLDEFDLKLDSDDAFSVLLFGGGALVSLWIATLVVSAIDSIPVFPKFLEVVGLGYTVWFSTRYLIFKKNRDELVAKIEEIKQQVLGSNDD</sequence>
<protein>
    <recommendedName>
        <fullName evidence="3">Cyanobacterial aminoacyl-tRNA synthetase CAAD domain-containing protein</fullName>
    </recommendedName>
</protein>
<dbReference type="OrthoDB" id="2014299at2759"/>
<organism evidence="4 5">
    <name type="scientific">Rhododendron simsii</name>
    <name type="common">Sims's rhododendron</name>
    <dbReference type="NCBI Taxonomy" id="118357"/>
    <lineage>
        <taxon>Eukaryota</taxon>
        <taxon>Viridiplantae</taxon>
        <taxon>Streptophyta</taxon>
        <taxon>Embryophyta</taxon>
        <taxon>Tracheophyta</taxon>
        <taxon>Spermatophyta</taxon>
        <taxon>Magnoliopsida</taxon>
        <taxon>eudicotyledons</taxon>
        <taxon>Gunneridae</taxon>
        <taxon>Pentapetalae</taxon>
        <taxon>asterids</taxon>
        <taxon>Ericales</taxon>
        <taxon>Ericaceae</taxon>
        <taxon>Ericoideae</taxon>
        <taxon>Rhodoreae</taxon>
        <taxon>Rhododendron</taxon>
    </lineage>
</organism>
<proteinExistence type="predicted"/>
<reference evidence="4" key="1">
    <citation type="submission" date="2019-11" db="EMBL/GenBank/DDBJ databases">
        <authorList>
            <person name="Liu Y."/>
            <person name="Hou J."/>
            <person name="Li T.-Q."/>
            <person name="Guan C.-H."/>
            <person name="Wu X."/>
            <person name="Wu H.-Z."/>
            <person name="Ling F."/>
            <person name="Zhang R."/>
            <person name="Shi X.-G."/>
            <person name="Ren J.-P."/>
            <person name="Chen E.-F."/>
            <person name="Sun J.-M."/>
        </authorList>
    </citation>
    <scope>NUCLEOTIDE SEQUENCE</scope>
    <source>
        <strain evidence="4">Adult_tree_wgs_1</strain>
        <tissue evidence="4">Leaves</tissue>
    </source>
</reference>
<dbReference type="AlphaFoldDB" id="A0A834GHG6"/>
<dbReference type="Proteomes" id="UP000626092">
    <property type="component" value="Unassembled WGS sequence"/>
</dbReference>
<keyword evidence="2" id="KW-1133">Transmembrane helix</keyword>